<feature type="domain" description="Beta-lactamase-related" evidence="2">
    <location>
        <begin position="1"/>
        <end position="275"/>
    </location>
</feature>
<proteinExistence type="inferred from homology"/>
<dbReference type="SUPFAM" id="SSF56601">
    <property type="entry name" value="beta-lactamase/transpeptidase-like"/>
    <property type="match status" value="1"/>
</dbReference>
<dbReference type="Gene3D" id="3.40.710.10">
    <property type="entry name" value="DD-peptidase/beta-lactamase superfamily"/>
    <property type="match status" value="2"/>
</dbReference>
<evidence type="ECO:0000259" key="2">
    <source>
        <dbReference type="Pfam" id="PF00144"/>
    </source>
</evidence>
<evidence type="ECO:0000313" key="3">
    <source>
        <dbReference type="EMBL" id="KAK0611637.1"/>
    </source>
</evidence>
<dbReference type="InterPro" id="IPR001466">
    <property type="entry name" value="Beta-lactam-related"/>
</dbReference>
<dbReference type="Pfam" id="PF00144">
    <property type="entry name" value="Beta-lactamase"/>
    <property type="match status" value="1"/>
</dbReference>
<organism evidence="3 4">
    <name type="scientific">Immersiella caudata</name>
    <dbReference type="NCBI Taxonomy" id="314043"/>
    <lineage>
        <taxon>Eukaryota</taxon>
        <taxon>Fungi</taxon>
        <taxon>Dikarya</taxon>
        <taxon>Ascomycota</taxon>
        <taxon>Pezizomycotina</taxon>
        <taxon>Sordariomycetes</taxon>
        <taxon>Sordariomycetidae</taxon>
        <taxon>Sordariales</taxon>
        <taxon>Lasiosphaeriaceae</taxon>
        <taxon>Immersiella</taxon>
    </lineage>
</organism>
<dbReference type="InterPro" id="IPR050491">
    <property type="entry name" value="AmpC-like"/>
</dbReference>
<evidence type="ECO:0000313" key="4">
    <source>
        <dbReference type="Proteomes" id="UP001175000"/>
    </source>
</evidence>
<dbReference type="PANTHER" id="PTHR46825:SF9">
    <property type="entry name" value="BETA-LACTAMASE-RELATED DOMAIN-CONTAINING PROTEIN"/>
    <property type="match status" value="1"/>
</dbReference>
<protein>
    <submittedName>
        <fullName evidence="3">Beta-lactamase/transpeptidase-like protein</fullName>
    </submittedName>
</protein>
<name>A0AA39WAD3_9PEZI</name>
<dbReference type="AlphaFoldDB" id="A0AA39WAD3"/>
<gene>
    <name evidence="3" type="ORF">B0T14DRAFT_558534</name>
</gene>
<sequence length="328" mass="36469">MTKGFTAQAIGILVEEGKLNWTTPVKDVVPEFRPDDETIYNHANMVDLLRHRTCLERADPFRAQSNNNILLERDQGIRTINQLRAGSYSDFLANKIFKPLGTGRSFNDSDCHGADNVAKSYMVYDDACPCPVPRPRMAEGALMNPAGGIQSSVNDLLRSYTILVKSLNDQQDTGKTITPGSPLKQLLPITSTSIRAVLSLREQGYAMGWARAQLPGRLCDTSRNQAIMPRIPVIGNPEHPRLALYHHGMFAGFNSAVYIYPVTETVVLLLSNSVAINDGPDWISHLIIQTLFDDPFKHDHVALAQDTLSFGLSSYERIENEFKAELQN</sequence>
<evidence type="ECO:0000256" key="1">
    <source>
        <dbReference type="ARBA" id="ARBA00038215"/>
    </source>
</evidence>
<reference evidence="3" key="1">
    <citation type="submission" date="2023-06" db="EMBL/GenBank/DDBJ databases">
        <title>Genome-scale phylogeny and comparative genomics of the fungal order Sordariales.</title>
        <authorList>
            <consortium name="Lawrence Berkeley National Laboratory"/>
            <person name="Hensen N."/>
            <person name="Bonometti L."/>
            <person name="Westerberg I."/>
            <person name="Brannstrom I.O."/>
            <person name="Guillou S."/>
            <person name="Cros-Aarteil S."/>
            <person name="Calhoun S."/>
            <person name="Haridas S."/>
            <person name="Kuo A."/>
            <person name="Mondo S."/>
            <person name="Pangilinan J."/>
            <person name="Riley R."/>
            <person name="Labutti K."/>
            <person name="Andreopoulos B."/>
            <person name="Lipzen A."/>
            <person name="Chen C."/>
            <person name="Yanf M."/>
            <person name="Daum C."/>
            <person name="Ng V."/>
            <person name="Clum A."/>
            <person name="Steindorff A."/>
            <person name="Ohm R."/>
            <person name="Martin F."/>
            <person name="Silar P."/>
            <person name="Natvig D."/>
            <person name="Lalanne C."/>
            <person name="Gautier V."/>
            <person name="Ament-Velasquez S.L."/>
            <person name="Kruys A."/>
            <person name="Hutchinson M.I."/>
            <person name="Powell A.J."/>
            <person name="Barry K."/>
            <person name="Miller A.N."/>
            <person name="Grigoriev I.V."/>
            <person name="Debuchy R."/>
            <person name="Gladieux P."/>
            <person name="Thoren M.H."/>
            <person name="Johannesson H."/>
        </authorList>
    </citation>
    <scope>NUCLEOTIDE SEQUENCE</scope>
    <source>
        <strain evidence="3">CBS 606.72</strain>
    </source>
</reference>
<dbReference type="EMBL" id="JAULSU010000007">
    <property type="protein sequence ID" value="KAK0611637.1"/>
    <property type="molecule type" value="Genomic_DNA"/>
</dbReference>
<keyword evidence="4" id="KW-1185">Reference proteome</keyword>
<comment type="caution">
    <text evidence="3">The sequence shown here is derived from an EMBL/GenBank/DDBJ whole genome shotgun (WGS) entry which is preliminary data.</text>
</comment>
<dbReference type="InterPro" id="IPR012338">
    <property type="entry name" value="Beta-lactam/transpept-like"/>
</dbReference>
<dbReference type="Proteomes" id="UP001175000">
    <property type="component" value="Unassembled WGS sequence"/>
</dbReference>
<comment type="similarity">
    <text evidence="1">Belongs to the peptidase S12 family.</text>
</comment>
<dbReference type="PANTHER" id="PTHR46825">
    <property type="entry name" value="D-ALANYL-D-ALANINE-CARBOXYPEPTIDASE/ENDOPEPTIDASE AMPH"/>
    <property type="match status" value="1"/>
</dbReference>
<accession>A0AA39WAD3</accession>